<dbReference type="RefSeq" id="XP_012412478.1">
    <property type="nucleotide sequence ID" value="XM_012557024.1"/>
</dbReference>
<dbReference type="InterPro" id="IPR009057">
    <property type="entry name" value="Homeodomain-like_sf"/>
</dbReference>
<feature type="compositionally biased region" description="Low complexity" evidence="7">
    <location>
        <begin position="103"/>
        <end position="115"/>
    </location>
</feature>
<dbReference type="InterPro" id="IPR001356">
    <property type="entry name" value="HD"/>
</dbReference>
<dbReference type="PANTHER" id="PTHR45793:SF12">
    <property type="entry name" value="TETRAPEPTIDE REPEAT HOMEOBOX 1"/>
    <property type="match status" value="1"/>
</dbReference>
<evidence type="ECO:0000256" key="7">
    <source>
        <dbReference type="SAM" id="MobiDB-lite"/>
    </source>
</evidence>
<evidence type="ECO:0000256" key="3">
    <source>
        <dbReference type="ARBA" id="ARBA00023155"/>
    </source>
</evidence>
<evidence type="ECO:0000313" key="9">
    <source>
        <dbReference type="Proteomes" id="UP000248480"/>
    </source>
</evidence>
<dbReference type="Proteomes" id="UP000248480">
    <property type="component" value="Unplaced"/>
</dbReference>
<protein>
    <submittedName>
        <fullName evidence="10">Cone-rod homeobox protein-like</fullName>
    </submittedName>
</protein>
<proteinExistence type="predicted"/>
<dbReference type="GO" id="GO:0000978">
    <property type="term" value="F:RNA polymerase II cis-regulatory region sequence-specific DNA binding"/>
    <property type="evidence" value="ECO:0007669"/>
    <property type="project" value="TreeGrafter"/>
</dbReference>
<dbReference type="Gene3D" id="1.10.10.60">
    <property type="entry name" value="Homeodomain-like"/>
    <property type="match status" value="1"/>
</dbReference>
<evidence type="ECO:0000256" key="1">
    <source>
        <dbReference type="ARBA" id="ARBA00004123"/>
    </source>
</evidence>
<keyword evidence="4 5" id="KW-0539">Nucleus</keyword>
<organism evidence="9 10">
    <name type="scientific">Trichechus manatus latirostris</name>
    <name type="common">Florida manatee</name>
    <dbReference type="NCBI Taxonomy" id="127582"/>
    <lineage>
        <taxon>Eukaryota</taxon>
        <taxon>Metazoa</taxon>
        <taxon>Chordata</taxon>
        <taxon>Craniata</taxon>
        <taxon>Vertebrata</taxon>
        <taxon>Euteleostomi</taxon>
        <taxon>Mammalia</taxon>
        <taxon>Eutheria</taxon>
        <taxon>Afrotheria</taxon>
        <taxon>Sirenia</taxon>
        <taxon>Trichechidae</taxon>
        <taxon>Trichechus</taxon>
    </lineage>
</organism>
<comment type="subcellular location">
    <subcellularLocation>
        <location evidence="1 5 6">Nucleus</location>
    </subcellularLocation>
</comment>
<dbReference type="GO" id="GO:0005634">
    <property type="term" value="C:nucleus"/>
    <property type="evidence" value="ECO:0007669"/>
    <property type="project" value="UniProtKB-SubCell"/>
</dbReference>
<keyword evidence="9" id="KW-1185">Reference proteome</keyword>
<dbReference type="PRINTS" id="PR00031">
    <property type="entry name" value="HTHREPRESSR"/>
</dbReference>
<dbReference type="PROSITE" id="PS50071">
    <property type="entry name" value="HOMEOBOX_2"/>
    <property type="match status" value="1"/>
</dbReference>
<sequence>MVGLKPPGRAGEQPRGQRNGTGGRMLEPQSLPGSAPFQVPPRRQRQERTVYTQEQQRELHAHFEKNKYPDYEERNALADKLGLREHKVQVWFKNRRAKHTRQQRQQQQQQLQRLQGRGGQGAPDMCPPTPAGPTFPRGPGFCTLPPPSSPLVIFPEAEPAGSSPGQACGIPAQGAQRDPPAAPAPACTQDPCAAGFSPDPASCPDFTGLFSYQGPLGGPSLIPTMSEYQAGADFVDWNHADDTNLLSL</sequence>
<dbReference type="GeneID" id="101349554"/>
<evidence type="ECO:0000259" key="8">
    <source>
        <dbReference type="PROSITE" id="PS50071"/>
    </source>
</evidence>
<evidence type="ECO:0000256" key="6">
    <source>
        <dbReference type="RuleBase" id="RU000682"/>
    </source>
</evidence>
<evidence type="ECO:0000256" key="4">
    <source>
        <dbReference type="ARBA" id="ARBA00023242"/>
    </source>
</evidence>
<dbReference type="InterPro" id="IPR000047">
    <property type="entry name" value="HTH_motif"/>
</dbReference>
<dbReference type="SMART" id="SM00389">
    <property type="entry name" value="HOX"/>
    <property type="match status" value="1"/>
</dbReference>
<keyword evidence="3 5" id="KW-0371">Homeobox</keyword>
<dbReference type="PANTHER" id="PTHR45793">
    <property type="entry name" value="HOMEOBOX PROTEIN"/>
    <property type="match status" value="1"/>
</dbReference>
<dbReference type="InParanoid" id="A0A2Y9FYK0"/>
<dbReference type="AlphaFoldDB" id="A0A2Y9FYK0"/>
<name>A0A2Y9FYK0_TRIMA</name>
<dbReference type="SUPFAM" id="SSF46689">
    <property type="entry name" value="Homeodomain-like"/>
    <property type="match status" value="1"/>
</dbReference>
<feature type="DNA-binding region" description="Homeobox" evidence="5">
    <location>
        <begin position="44"/>
        <end position="103"/>
    </location>
</feature>
<gene>
    <name evidence="10" type="primary">LOC101349554</name>
</gene>
<accession>A0A2Y9FYK0</accession>
<keyword evidence="2 5" id="KW-0238">DNA-binding</keyword>
<evidence type="ECO:0000313" key="10">
    <source>
        <dbReference type="RefSeq" id="XP_012412478.1"/>
    </source>
</evidence>
<dbReference type="KEGG" id="tmu:101349554"/>
<feature type="region of interest" description="Disordered" evidence="7">
    <location>
        <begin position="1"/>
        <end position="57"/>
    </location>
</feature>
<dbReference type="STRING" id="127582.A0A2Y9FYK0"/>
<evidence type="ECO:0000256" key="2">
    <source>
        <dbReference type="ARBA" id="ARBA00023125"/>
    </source>
</evidence>
<evidence type="ECO:0000256" key="5">
    <source>
        <dbReference type="PROSITE-ProRule" id="PRU00108"/>
    </source>
</evidence>
<reference evidence="10" key="1">
    <citation type="submission" date="2025-08" db="UniProtKB">
        <authorList>
            <consortium name="RefSeq"/>
        </authorList>
    </citation>
    <scope>IDENTIFICATION</scope>
</reference>
<feature type="domain" description="Homeobox" evidence="8">
    <location>
        <begin position="42"/>
        <end position="102"/>
    </location>
</feature>
<feature type="region of interest" description="Disordered" evidence="7">
    <location>
        <begin position="95"/>
        <end position="138"/>
    </location>
</feature>
<dbReference type="CDD" id="cd00086">
    <property type="entry name" value="homeodomain"/>
    <property type="match status" value="1"/>
</dbReference>
<dbReference type="GO" id="GO:0000981">
    <property type="term" value="F:DNA-binding transcription factor activity, RNA polymerase II-specific"/>
    <property type="evidence" value="ECO:0007669"/>
    <property type="project" value="TreeGrafter"/>
</dbReference>
<dbReference type="Pfam" id="PF00046">
    <property type="entry name" value="Homeodomain"/>
    <property type="match status" value="1"/>
</dbReference>
<dbReference type="OrthoDB" id="9809740at2759"/>